<dbReference type="EMBL" id="JARBHB010000001">
    <property type="protein sequence ID" value="KAJ8895441.1"/>
    <property type="molecule type" value="Genomic_DNA"/>
</dbReference>
<dbReference type="InterPro" id="IPR000504">
    <property type="entry name" value="RRM_dom"/>
</dbReference>
<evidence type="ECO:0000313" key="3">
    <source>
        <dbReference type="EMBL" id="KAJ8895441.1"/>
    </source>
</evidence>
<protein>
    <recommendedName>
        <fullName evidence="2">RRM domain-containing protein</fullName>
    </recommendedName>
</protein>
<evidence type="ECO:0000313" key="4">
    <source>
        <dbReference type="Proteomes" id="UP001159363"/>
    </source>
</evidence>
<keyword evidence="1" id="KW-0694">RNA-binding</keyword>
<evidence type="ECO:0000256" key="1">
    <source>
        <dbReference type="ARBA" id="ARBA00022884"/>
    </source>
</evidence>
<proteinExistence type="predicted"/>
<dbReference type="SUPFAM" id="SSF54928">
    <property type="entry name" value="RNA-binding domain, RBD"/>
    <property type="match status" value="1"/>
</dbReference>
<keyword evidence="4" id="KW-1185">Reference proteome</keyword>
<dbReference type="Gene3D" id="3.30.70.330">
    <property type="match status" value="1"/>
</dbReference>
<dbReference type="InterPro" id="IPR012677">
    <property type="entry name" value="Nucleotide-bd_a/b_plait_sf"/>
</dbReference>
<accession>A0ABQ9IFN6</accession>
<dbReference type="Proteomes" id="UP001159363">
    <property type="component" value="Chromosome 1"/>
</dbReference>
<name>A0ABQ9IFN6_9NEOP</name>
<evidence type="ECO:0000259" key="2">
    <source>
        <dbReference type="Pfam" id="PF00076"/>
    </source>
</evidence>
<sequence length="92" mass="10079">MLVFQCVMITNVGHGTGLQEAELLQACLPHGRVEGVVMVPGMAYCFVVFVDLVGARSAYQALHGQRNPMSTSSVVLYLAYVETGWLLMVHYC</sequence>
<organism evidence="3 4">
    <name type="scientific">Dryococelus australis</name>
    <dbReference type="NCBI Taxonomy" id="614101"/>
    <lineage>
        <taxon>Eukaryota</taxon>
        <taxon>Metazoa</taxon>
        <taxon>Ecdysozoa</taxon>
        <taxon>Arthropoda</taxon>
        <taxon>Hexapoda</taxon>
        <taxon>Insecta</taxon>
        <taxon>Pterygota</taxon>
        <taxon>Neoptera</taxon>
        <taxon>Polyneoptera</taxon>
        <taxon>Phasmatodea</taxon>
        <taxon>Verophasmatodea</taxon>
        <taxon>Anareolatae</taxon>
        <taxon>Phasmatidae</taxon>
        <taxon>Eurycanthinae</taxon>
        <taxon>Dryococelus</taxon>
    </lineage>
</organism>
<gene>
    <name evidence="3" type="ORF">PR048_000773</name>
</gene>
<dbReference type="InterPro" id="IPR035979">
    <property type="entry name" value="RBD_domain_sf"/>
</dbReference>
<dbReference type="Pfam" id="PF00076">
    <property type="entry name" value="RRM_1"/>
    <property type="match status" value="1"/>
</dbReference>
<feature type="domain" description="RRM" evidence="2">
    <location>
        <begin position="9"/>
        <end position="65"/>
    </location>
</feature>
<reference evidence="3 4" key="1">
    <citation type="submission" date="2023-02" db="EMBL/GenBank/DDBJ databases">
        <title>LHISI_Scaffold_Assembly.</title>
        <authorList>
            <person name="Stuart O.P."/>
            <person name="Cleave R."/>
            <person name="Magrath M.J.L."/>
            <person name="Mikheyev A.S."/>
        </authorList>
    </citation>
    <scope>NUCLEOTIDE SEQUENCE [LARGE SCALE GENOMIC DNA]</scope>
    <source>
        <strain evidence="3">Daus_M_001</strain>
        <tissue evidence="3">Leg muscle</tissue>
    </source>
</reference>
<comment type="caution">
    <text evidence="3">The sequence shown here is derived from an EMBL/GenBank/DDBJ whole genome shotgun (WGS) entry which is preliminary data.</text>
</comment>